<evidence type="ECO:0000256" key="2">
    <source>
        <dbReference type="ARBA" id="ARBA00022448"/>
    </source>
</evidence>
<dbReference type="InterPro" id="IPR003439">
    <property type="entry name" value="ABC_transporter-like_ATP-bd"/>
</dbReference>
<dbReference type="PROSITE" id="PS00211">
    <property type="entry name" value="ABC_TRANSPORTER_1"/>
    <property type="match status" value="1"/>
</dbReference>
<accession>A0A2T0SBU8</accession>
<dbReference type="InterPro" id="IPR027417">
    <property type="entry name" value="P-loop_NTPase"/>
</dbReference>
<keyword evidence="7" id="KW-1185">Reference proteome</keyword>
<reference evidence="6 7" key="1">
    <citation type="submission" date="2018-03" db="EMBL/GenBank/DDBJ databases">
        <title>Genomic Encyclopedia of Archaeal and Bacterial Type Strains, Phase II (KMG-II): from individual species to whole genera.</title>
        <authorList>
            <person name="Goeker M."/>
        </authorList>
    </citation>
    <scope>NUCLEOTIDE SEQUENCE [LARGE SCALE GENOMIC DNA]</scope>
    <source>
        <strain evidence="6 7">DSM 45348</strain>
    </source>
</reference>
<evidence type="ECO:0000313" key="7">
    <source>
        <dbReference type="Proteomes" id="UP000239209"/>
    </source>
</evidence>
<gene>
    <name evidence="6" type="ORF">CLV70_104434</name>
</gene>
<proteinExistence type="inferred from homology"/>
<dbReference type="Gene3D" id="3.40.50.300">
    <property type="entry name" value="P-loop containing nucleotide triphosphate hydrolases"/>
    <property type="match status" value="1"/>
</dbReference>
<evidence type="ECO:0000256" key="4">
    <source>
        <dbReference type="ARBA" id="ARBA00022840"/>
    </source>
</evidence>
<protein>
    <submittedName>
        <fullName evidence="6">Manganese/iron transport system ATP-binding protein</fullName>
    </submittedName>
</protein>
<evidence type="ECO:0000256" key="1">
    <source>
        <dbReference type="ARBA" id="ARBA00005417"/>
    </source>
</evidence>
<dbReference type="PANTHER" id="PTHR42734:SF5">
    <property type="entry name" value="IRON TRANSPORT SYSTEM ATP-BINDING PROTEIN HI_0361-RELATED"/>
    <property type="match status" value="1"/>
</dbReference>
<evidence type="ECO:0000313" key="6">
    <source>
        <dbReference type="EMBL" id="PRY30882.1"/>
    </source>
</evidence>
<sequence length="251" mass="26504">MADATLGFSGVSVGYHGSPVLTDIELNVHAGQRLTLVGPNGAGKSTLIRSVLGLVPVLHGSATVLGRPPAQARSVTGYVPQTGSLDAAFPVSARQVVMMGRYRRIGWWRPARAADRAAVREALERVGLADKAQRQFGVLSGGQRQRVLLARAIAAEPRLLLLDEPFNGVDAVSQEAILRVLHDLSAAGTTVVLSTHDLAVAREFSDLVCLLNGRQWALGTPAEALTASALRRAYGGHAVDVDDGRTVLVEP</sequence>
<keyword evidence="4 6" id="KW-0067">ATP-binding</keyword>
<dbReference type="Pfam" id="PF00005">
    <property type="entry name" value="ABC_tran"/>
    <property type="match status" value="1"/>
</dbReference>
<dbReference type="InterPro" id="IPR050153">
    <property type="entry name" value="Metal_Ion_Import_ABC"/>
</dbReference>
<keyword evidence="3" id="KW-0547">Nucleotide-binding</keyword>
<dbReference type="InterPro" id="IPR017871">
    <property type="entry name" value="ABC_transporter-like_CS"/>
</dbReference>
<dbReference type="GO" id="GO:0016887">
    <property type="term" value="F:ATP hydrolysis activity"/>
    <property type="evidence" value="ECO:0007669"/>
    <property type="project" value="InterPro"/>
</dbReference>
<dbReference type="CDD" id="cd03235">
    <property type="entry name" value="ABC_Metallic_Cations"/>
    <property type="match status" value="1"/>
</dbReference>
<dbReference type="InterPro" id="IPR003593">
    <property type="entry name" value="AAA+_ATPase"/>
</dbReference>
<dbReference type="Proteomes" id="UP000239209">
    <property type="component" value="Unassembled WGS sequence"/>
</dbReference>
<name>A0A2T0SBU8_9ACTN</name>
<comment type="caution">
    <text evidence="6">The sequence shown here is derived from an EMBL/GenBank/DDBJ whole genome shotgun (WGS) entry which is preliminary data.</text>
</comment>
<dbReference type="PANTHER" id="PTHR42734">
    <property type="entry name" value="METAL TRANSPORT SYSTEM ATP-BINDING PROTEIN TM_0124-RELATED"/>
    <property type="match status" value="1"/>
</dbReference>
<dbReference type="PROSITE" id="PS50893">
    <property type="entry name" value="ABC_TRANSPORTER_2"/>
    <property type="match status" value="1"/>
</dbReference>
<organism evidence="6 7">
    <name type="scientific">Pseudosporangium ferrugineum</name>
    <dbReference type="NCBI Taxonomy" id="439699"/>
    <lineage>
        <taxon>Bacteria</taxon>
        <taxon>Bacillati</taxon>
        <taxon>Actinomycetota</taxon>
        <taxon>Actinomycetes</taxon>
        <taxon>Micromonosporales</taxon>
        <taxon>Micromonosporaceae</taxon>
        <taxon>Pseudosporangium</taxon>
    </lineage>
</organism>
<dbReference type="GO" id="GO:0005524">
    <property type="term" value="F:ATP binding"/>
    <property type="evidence" value="ECO:0007669"/>
    <property type="project" value="UniProtKB-KW"/>
</dbReference>
<dbReference type="SMART" id="SM00382">
    <property type="entry name" value="AAA"/>
    <property type="match status" value="1"/>
</dbReference>
<keyword evidence="2" id="KW-0813">Transport</keyword>
<evidence type="ECO:0000256" key="3">
    <source>
        <dbReference type="ARBA" id="ARBA00022741"/>
    </source>
</evidence>
<dbReference type="AlphaFoldDB" id="A0A2T0SBU8"/>
<comment type="similarity">
    <text evidence="1">Belongs to the ABC transporter superfamily.</text>
</comment>
<dbReference type="OrthoDB" id="5296765at2"/>
<dbReference type="SUPFAM" id="SSF52540">
    <property type="entry name" value="P-loop containing nucleoside triphosphate hydrolases"/>
    <property type="match status" value="1"/>
</dbReference>
<evidence type="ECO:0000259" key="5">
    <source>
        <dbReference type="PROSITE" id="PS50893"/>
    </source>
</evidence>
<dbReference type="RefSeq" id="WP_106126472.1">
    <property type="nucleotide sequence ID" value="NZ_PVZG01000004.1"/>
</dbReference>
<dbReference type="EMBL" id="PVZG01000004">
    <property type="protein sequence ID" value="PRY30882.1"/>
    <property type="molecule type" value="Genomic_DNA"/>
</dbReference>
<feature type="domain" description="ABC transporter" evidence="5">
    <location>
        <begin position="6"/>
        <end position="237"/>
    </location>
</feature>